<dbReference type="GO" id="GO:0003677">
    <property type="term" value="F:DNA binding"/>
    <property type="evidence" value="ECO:0007669"/>
    <property type="project" value="InterPro"/>
</dbReference>
<evidence type="ECO:0000259" key="1">
    <source>
        <dbReference type="Pfam" id="PF02796"/>
    </source>
</evidence>
<evidence type="ECO:0000313" key="2">
    <source>
        <dbReference type="EMBL" id="EDZ40226.1"/>
    </source>
</evidence>
<reference evidence="2" key="2">
    <citation type="journal article" date="2008" name="PLoS Biol.">
        <title>Population genomic analysis of strain variation in Leptospirillum group II bacteria involved in acid mine drainage formation.</title>
        <authorList>
            <person name="Simmons S.L."/>
            <person name="Dibartolo G."/>
            <person name="Denef V.J."/>
            <person name="Goltsman D.S."/>
            <person name="Thelen M.P."/>
            <person name="Banfield J.F."/>
        </authorList>
    </citation>
    <scope>NUCLEOTIDE SEQUENCE [LARGE SCALE GENOMIC DNA]</scope>
</reference>
<dbReference type="Pfam" id="PF02796">
    <property type="entry name" value="HTH_7"/>
    <property type="match status" value="1"/>
</dbReference>
<name>B6AKX2_9BACT</name>
<dbReference type="SUPFAM" id="SSF46689">
    <property type="entry name" value="Homeodomain-like"/>
    <property type="match status" value="1"/>
</dbReference>
<dbReference type="Gene3D" id="1.10.10.60">
    <property type="entry name" value="Homeodomain-like"/>
    <property type="match status" value="1"/>
</dbReference>
<dbReference type="AlphaFoldDB" id="B6AKX2"/>
<organism evidence="2">
    <name type="scientific">Leptospirillum sp. Group II '5-way CG'</name>
    <dbReference type="NCBI Taxonomy" id="419541"/>
    <lineage>
        <taxon>Bacteria</taxon>
        <taxon>Pseudomonadati</taxon>
        <taxon>Nitrospirota</taxon>
        <taxon>Nitrospiria</taxon>
        <taxon>Nitrospirales</taxon>
        <taxon>Nitrospiraceae</taxon>
        <taxon>Leptospirillum</taxon>
    </lineage>
</organism>
<reference evidence="2" key="1">
    <citation type="journal article" date="2004" name="Nature">
        <title>Community structure and metabolism through reconstruction of microbial genomes from the environment.</title>
        <authorList>
            <person name="Tyson G.W."/>
            <person name="Chapman J."/>
            <person name="Hugenholtz P."/>
            <person name="Allen E.E."/>
            <person name="Ram R.J."/>
            <person name="Richardson P.M."/>
            <person name="Solovyev V.V."/>
            <person name="Rubin E.M."/>
            <person name="Rokhsar D.S."/>
            <person name="Banfield J.F."/>
        </authorList>
    </citation>
    <scope>NUCLEOTIDE SEQUENCE [LARGE SCALE GENOMIC DNA]</scope>
</reference>
<proteinExistence type="predicted"/>
<gene>
    <name evidence="2" type="ORF">CGL2_11346005</name>
</gene>
<sequence length="94" mass="11373">MDIHSANDREWLVAEEDHIAVWEILKRYEQWHLWWEMQPVPKRTYTSKFSWEEAHRLREEGLSLAEIARRFGVSRQAIFKKLKGSMENEASENE</sequence>
<feature type="domain" description="Resolvase HTH" evidence="1">
    <location>
        <begin position="42"/>
        <end position="83"/>
    </location>
</feature>
<dbReference type="GO" id="GO:0000150">
    <property type="term" value="F:DNA strand exchange activity"/>
    <property type="evidence" value="ECO:0007669"/>
    <property type="project" value="InterPro"/>
</dbReference>
<dbReference type="InterPro" id="IPR006120">
    <property type="entry name" value="Resolvase_HTH_dom"/>
</dbReference>
<dbReference type="EMBL" id="DS995259">
    <property type="protein sequence ID" value="EDZ40226.1"/>
    <property type="molecule type" value="Genomic_DNA"/>
</dbReference>
<dbReference type="InterPro" id="IPR009057">
    <property type="entry name" value="Homeodomain-like_sf"/>
</dbReference>
<protein>
    <recommendedName>
        <fullName evidence="1">Resolvase HTH domain-containing protein</fullName>
    </recommendedName>
</protein>
<accession>B6AKX2</accession>